<accession>A0A918ZBJ3</accession>
<keyword evidence="2" id="KW-1185">Reference proteome</keyword>
<comment type="caution">
    <text evidence="1">The sequence shown here is derived from an EMBL/GenBank/DDBJ whole genome shotgun (WGS) entry which is preliminary data.</text>
</comment>
<reference evidence="1" key="1">
    <citation type="journal article" date="2014" name="Int. J. Syst. Evol. Microbiol.">
        <title>Complete genome sequence of Corynebacterium casei LMG S-19264T (=DSM 44701T), isolated from a smear-ripened cheese.</title>
        <authorList>
            <consortium name="US DOE Joint Genome Institute (JGI-PGF)"/>
            <person name="Walter F."/>
            <person name="Albersmeier A."/>
            <person name="Kalinowski J."/>
            <person name="Ruckert C."/>
        </authorList>
    </citation>
    <scope>NUCLEOTIDE SEQUENCE</scope>
    <source>
        <strain evidence="1">JCM 4784</strain>
    </source>
</reference>
<dbReference type="AlphaFoldDB" id="A0A918ZBJ3"/>
<evidence type="ECO:0000313" key="2">
    <source>
        <dbReference type="Proteomes" id="UP000608024"/>
    </source>
</evidence>
<protein>
    <submittedName>
        <fullName evidence="1">Uncharacterized protein</fullName>
    </submittedName>
</protein>
<organism evidence="1 2">
    <name type="scientific">Streptomyces longispororuber</name>
    <dbReference type="NCBI Taxonomy" id="68230"/>
    <lineage>
        <taxon>Bacteria</taxon>
        <taxon>Bacillati</taxon>
        <taxon>Actinomycetota</taxon>
        <taxon>Actinomycetes</taxon>
        <taxon>Kitasatosporales</taxon>
        <taxon>Streptomycetaceae</taxon>
        <taxon>Streptomyces</taxon>
    </lineage>
</organism>
<reference evidence="1" key="2">
    <citation type="submission" date="2020-09" db="EMBL/GenBank/DDBJ databases">
        <authorList>
            <person name="Sun Q."/>
            <person name="Ohkuma M."/>
        </authorList>
    </citation>
    <scope>NUCLEOTIDE SEQUENCE</scope>
    <source>
        <strain evidence="1">JCM 4784</strain>
    </source>
</reference>
<gene>
    <name evidence="1" type="ORF">GCM10018785_13040</name>
</gene>
<dbReference type="EMBL" id="BNBT01000011">
    <property type="protein sequence ID" value="GHE44750.1"/>
    <property type="molecule type" value="Genomic_DNA"/>
</dbReference>
<proteinExistence type="predicted"/>
<name>A0A918ZBJ3_9ACTN</name>
<sequence length="77" mass="8364">MAAPREASPGFGVTWKRDPALGRGAAYGSPVRSHVQGLVVWSHVQGLVAWSTDGPRTEPPCRATYRRALRGVSRRHA</sequence>
<evidence type="ECO:0000313" key="1">
    <source>
        <dbReference type="EMBL" id="GHE44750.1"/>
    </source>
</evidence>
<dbReference type="Proteomes" id="UP000608024">
    <property type="component" value="Unassembled WGS sequence"/>
</dbReference>